<accession>A0ABV6XUK1</accession>
<dbReference type="Pfam" id="PF19692">
    <property type="entry name" value="DUF6193"/>
    <property type="match status" value="1"/>
</dbReference>
<organism evidence="1 2">
    <name type="scientific">Streptacidiphilus jeojiensis</name>
    <dbReference type="NCBI Taxonomy" id="3229225"/>
    <lineage>
        <taxon>Bacteria</taxon>
        <taxon>Bacillati</taxon>
        <taxon>Actinomycetota</taxon>
        <taxon>Actinomycetes</taxon>
        <taxon>Kitasatosporales</taxon>
        <taxon>Streptomycetaceae</taxon>
        <taxon>Streptacidiphilus</taxon>
    </lineage>
</organism>
<sequence length="116" mass="12789">MPEAPDIATAWRCLLERTEGRQGDPLVVQAAYEQPRLRALFPFPSHGCLKFMRLAPPPWPFDLGEEELPFIVSSNPGYKVYATRYERLLGETRTPEEAAALLVANLPDGVGPPVGG</sequence>
<gene>
    <name evidence="1" type="ORF">ABUW04_27115</name>
</gene>
<keyword evidence="2" id="KW-1185">Reference proteome</keyword>
<name>A0ABV6XUK1_9ACTN</name>
<dbReference type="InterPro" id="IPR045682">
    <property type="entry name" value="DUF6193"/>
</dbReference>
<evidence type="ECO:0000313" key="1">
    <source>
        <dbReference type="EMBL" id="MFC1441930.1"/>
    </source>
</evidence>
<dbReference type="RefSeq" id="WP_380566911.1">
    <property type="nucleotide sequence ID" value="NZ_JBEUKS010000010.1"/>
</dbReference>
<evidence type="ECO:0000313" key="2">
    <source>
        <dbReference type="Proteomes" id="UP001592581"/>
    </source>
</evidence>
<dbReference type="Proteomes" id="UP001592581">
    <property type="component" value="Unassembled WGS sequence"/>
</dbReference>
<comment type="caution">
    <text evidence="1">The sequence shown here is derived from an EMBL/GenBank/DDBJ whole genome shotgun (WGS) entry which is preliminary data.</text>
</comment>
<dbReference type="EMBL" id="JBEUKS010000010">
    <property type="protein sequence ID" value="MFC1441930.1"/>
    <property type="molecule type" value="Genomic_DNA"/>
</dbReference>
<proteinExistence type="predicted"/>
<protein>
    <submittedName>
        <fullName evidence="1">DUF6193 family natural product biosynthesis protein</fullName>
    </submittedName>
</protein>
<reference evidence="1 2" key="1">
    <citation type="submission" date="2024-06" db="EMBL/GenBank/DDBJ databases">
        <authorList>
            <person name="Lee S.D."/>
        </authorList>
    </citation>
    <scope>NUCLEOTIDE SEQUENCE [LARGE SCALE GENOMIC DNA]</scope>
    <source>
        <strain evidence="1 2">N1-10</strain>
    </source>
</reference>